<feature type="compositionally biased region" description="Basic residues" evidence="3">
    <location>
        <begin position="158"/>
        <end position="173"/>
    </location>
</feature>
<evidence type="ECO:0000259" key="4">
    <source>
        <dbReference type="PROSITE" id="PS50250"/>
    </source>
</evidence>
<gene>
    <name evidence="5" type="ORF">DdX_11932</name>
</gene>
<dbReference type="PANTHER" id="PTHR15350">
    <property type="entry name" value="COP9 SIGNALOSOME COMPLEX SUBUNIT 7/DENDRITIC CELL PROTEIN GA17"/>
    <property type="match status" value="1"/>
</dbReference>
<dbReference type="InterPro" id="IPR000717">
    <property type="entry name" value="PCI_dom"/>
</dbReference>
<comment type="caution">
    <text evidence="5">The sequence shown here is derived from an EMBL/GenBank/DDBJ whole genome shotgun (WGS) entry which is preliminary data.</text>
</comment>
<proteinExistence type="inferred from homology"/>
<dbReference type="PROSITE" id="PS50250">
    <property type="entry name" value="PCI"/>
    <property type="match status" value="1"/>
</dbReference>
<dbReference type="Proteomes" id="UP001201812">
    <property type="component" value="Unassembled WGS sequence"/>
</dbReference>
<dbReference type="InterPro" id="IPR045237">
    <property type="entry name" value="COPS7/eIF3m"/>
</dbReference>
<sequence>MGDNNAQARLVSLASRKRTATYDELMKELQIGSERELENLIIQSIYQDVVQARLNPKDKKVVFTDWSSNKAVDLDLEFMENTLSEWTEHCQSFIATLGNEVDRSNEVLTGEAQREKKIDEQVERIKKNLATSGKLGKNDAALMDIGGGRGGGGGKNEAKRHKSAMRNFMKRNN</sequence>
<protein>
    <submittedName>
        <fullName evidence="5">COP9 signalosome complex subunit 7b</fullName>
    </submittedName>
</protein>
<feature type="region of interest" description="Disordered" evidence="3">
    <location>
        <begin position="146"/>
        <end position="173"/>
    </location>
</feature>
<organism evidence="5 6">
    <name type="scientific">Ditylenchus destructor</name>
    <dbReference type="NCBI Taxonomy" id="166010"/>
    <lineage>
        <taxon>Eukaryota</taxon>
        <taxon>Metazoa</taxon>
        <taxon>Ecdysozoa</taxon>
        <taxon>Nematoda</taxon>
        <taxon>Chromadorea</taxon>
        <taxon>Rhabditida</taxon>
        <taxon>Tylenchina</taxon>
        <taxon>Tylenchomorpha</taxon>
        <taxon>Sphaerularioidea</taxon>
        <taxon>Anguinidae</taxon>
        <taxon>Anguininae</taxon>
        <taxon>Ditylenchus</taxon>
    </lineage>
</organism>
<name>A0AAD4N198_9BILA</name>
<evidence type="ECO:0000313" key="5">
    <source>
        <dbReference type="EMBL" id="KAI1708254.1"/>
    </source>
</evidence>
<dbReference type="EMBL" id="JAKKPZ010000036">
    <property type="protein sequence ID" value="KAI1708254.1"/>
    <property type="molecule type" value="Genomic_DNA"/>
</dbReference>
<dbReference type="PANTHER" id="PTHR15350:SF5">
    <property type="entry name" value="COP9 SIGNALOSOME COMPLEX SUBUNIT 7"/>
    <property type="match status" value="1"/>
</dbReference>
<keyword evidence="6" id="KW-1185">Reference proteome</keyword>
<feature type="compositionally biased region" description="Gly residues" evidence="3">
    <location>
        <begin position="146"/>
        <end position="155"/>
    </location>
</feature>
<dbReference type="GO" id="GO:0008180">
    <property type="term" value="C:COP9 signalosome"/>
    <property type="evidence" value="ECO:0007669"/>
    <property type="project" value="UniProtKB-KW"/>
</dbReference>
<feature type="domain" description="PCI" evidence="4">
    <location>
        <begin position="1"/>
        <end position="68"/>
    </location>
</feature>
<dbReference type="Pfam" id="PF01399">
    <property type="entry name" value="PCI"/>
    <property type="match status" value="1"/>
</dbReference>
<evidence type="ECO:0000256" key="2">
    <source>
        <dbReference type="ARBA" id="ARBA00022790"/>
    </source>
</evidence>
<comment type="similarity">
    <text evidence="1">Belongs to the CSN7/EIF3M family. CSN7 subfamily.</text>
</comment>
<keyword evidence="2" id="KW-0736">Signalosome</keyword>
<evidence type="ECO:0000256" key="3">
    <source>
        <dbReference type="SAM" id="MobiDB-lite"/>
    </source>
</evidence>
<dbReference type="AlphaFoldDB" id="A0AAD4N198"/>
<evidence type="ECO:0000313" key="6">
    <source>
        <dbReference type="Proteomes" id="UP001201812"/>
    </source>
</evidence>
<accession>A0AAD4N198</accession>
<evidence type="ECO:0000256" key="1">
    <source>
        <dbReference type="ARBA" id="ARBA00008482"/>
    </source>
</evidence>
<reference evidence="5" key="1">
    <citation type="submission" date="2022-01" db="EMBL/GenBank/DDBJ databases">
        <title>Genome Sequence Resource for Two Populations of Ditylenchus destructor, the Migratory Endoparasitic Phytonematode.</title>
        <authorList>
            <person name="Zhang H."/>
            <person name="Lin R."/>
            <person name="Xie B."/>
        </authorList>
    </citation>
    <scope>NUCLEOTIDE SEQUENCE</scope>
    <source>
        <strain evidence="5">BazhouSP</strain>
    </source>
</reference>